<dbReference type="Proteomes" id="UP000536441">
    <property type="component" value="Unassembled WGS sequence"/>
</dbReference>
<feature type="chain" id="PRO_5030610912" evidence="1">
    <location>
        <begin position="26"/>
        <end position="154"/>
    </location>
</feature>
<evidence type="ECO:0000313" key="3">
    <source>
        <dbReference type="Proteomes" id="UP000536441"/>
    </source>
</evidence>
<protein>
    <submittedName>
        <fullName evidence="2">Uncharacterized protein</fullName>
    </submittedName>
</protein>
<comment type="caution">
    <text evidence="2">The sequence shown here is derived from an EMBL/GenBank/DDBJ whole genome shotgun (WGS) entry which is preliminary data.</text>
</comment>
<proteinExistence type="predicted"/>
<keyword evidence="3" id="KW-1185">Reference proteome</keyword>
<reference evidence="2 3" key="1">
    <citation type="submission" date="2020-05" db="EMBL/GenBank/DDBJ databases">
        <title>Genome Sequencing of Type Strains.</title>
        <authorList>
            <person name="Lemaire J.F."/>
            <person name="Inderbitzin P."/>
            <person name="Gregorio O.A."/>
            <person name="Collins S.B."/>
            <person name="Wespe N."/>
            <person name="Knight-Connoni V."/>
        </authorList>
    </citation>
    <scope>NUCLEOTIDE SEQUENCE [LARGE SCALE GENOMIC DNA]</scope>
    <source>
        <strain evidence="2 3">DSM 100049</strain>
    </source>
</reference>
<keyword evidence="1" id="KW-0732">Signal</keyword>
<sequence>MKGIMRGGIAVLGGAMAMVSPPATAQQVQAPAGYAPLTAPCVVQGDGRCMAISGDAPMPVASKAERLVLASNNVAAAPAAALGGLYILNQTCSGYGSVVLRYLAADGSTMLPLVSRSAGDAGGGTSLYLGAGTVVDVQLSGTTGCGVQLARVPA</sequence>
<dbReference type="RefSeq" id="WP_175313532.1">
    <property type="nucleotide sequence ID" value="NZ_CBCRYR010000034.1"/>
</dbReference>
<gene>
    <name evidence="2" type="ORF">HP438_17765</name>
</gene>
<dbReference type="AlphaFoldDB" id="A0A7Y6B7H8"/>
<evidence type="ECO:0000256" key="1">
    <source>
        <dbReference type="SAM" id="SignalP"/>
    </source>
</evidence>
<evidence type="ECO:0000313" key="2">
    <source>
        <dbReference type="EMBL" id="NUU48819.1"/>
    </source>
</evidence>
<accession>A0A7Y6B7H8</accession>
<dbReference type="EMBL" id="JABMCH010000071">
    <property type="protein sequence ID" value="NUU48819.1"/>
    <property type="molecule type" value="Genomic_DNA"/>
</dbReference>
<feature type="signal peptide" evidence="1">
    <location>
        <begin position="1"/>
        <end position="25"/>
    </location>
</feature>
<name>A0A7Y6B7H8_9SPHN</name>
<organism evidence="2 3">
    <name type="scientific">Sphingomonas zeae</name>
    <dbReference type="NCBI Taxonomy" id="1646122"/>
    <lineage>
        <taxon>Bacteria</taxon>
        <taxon>Pseudomonadati</taxon>
        <taxon>Pseudomonadota</taxon>
        <taxon>Alphaproteobacteria</taxon>
        <taxon>Sphingomonadales</taxon>
        <taxon>Sphingomonadaceae</taxon>
        <taxon>Sphingomonas</taxon>
    </lineage>
</organism>